<dbReference type="PANTHER" id="PTHR44259:SF31">
    <property type="entry name" value="F-BOX FAMILY PROTEIN"/>
    <property type="match status" value="1"/>
</dbReference>
<dbReference type="KEGG" id="eus:EUTSA_v10005623mg"/>
<dbReference type="SUPFAM" id="SSF82171">
    <property type="entry name" value="DPP6 N-terminal domain-like"/>
    <property type="match status" value="1"/>
</dbReference>
<organism evidence="2 3">
    <name type="scientific">Eutrema salsugineum</name>
    <name type="common">Saltwater cress</name>
    <name type="synonym">Sisymbrium salsugineum</name>
    <dbReference type="NCBI Taxonomy" id="72664"/>
    <lineage>
        <taxon>Eukaryota</taxon>
        <taxon>Viridiplantae</taxon>
        <taxon>Streptophyta</taxon>
        <taxon>Embryophyta</taxon>
        <taxon>Tracheophyta</taxon>
        <taxon>Spermatophyta</taxon>
        <taxon>Magnoliopsida</taxon>
        <taxon>eudicotyledons</taxon>
        <taxon>Gunneridae</taxon>
        <taxon>Pentapetalae</taxon>
        <taxon>rosids</taxon>
        <taxon>malvids</taxon>
        <taxon>Brassicales</taxon>
        <taxon>Brassicaceae</taxon>
        <taxon>Eutremeae</taxon>
        <taxon>Eutrema</taxon>
    </lineage>
</organism>
<keyword evidence="3" id="KW-1185">Reference proteome</keyword>
<dbReference type="AlphaFoldDB" id="V4KSQ1"/>
<dbReference type="EMBL" id="KI517748">
    <property type="protein sequence ID" value="ESQ33012.1"/>
    <property type="molecule type" value="Genomic_DNA"/>
</dbReference>
<protein>
    <recommendedName>
        <fullName evidence="1">KIB1-4 beta-propeller domain-containing protein</fullName>
    </recommendedName>
</protein>
<dbReference type="STRING" id="72664.V4KSQ1"/>
<dbReference type="PANTHER" id="PTHR44259">
    <property type="entry name" value="OS07G0183000 PROTEIN-RELATED"/>
    <property type="match status" value="1"/>
</dbReference>
<sequence length="356" mass="40503">MYFLRSNDAGSSWRSKATFSPGLMLFPKDGGCVLYNPKEGKIEKNLGDYPGCRFLANSGNCFLVLDSGSNLFIKDVFSEKTIDLPPLVSIRPSTMCTLKRVGDNVFVREHNGHAFTELMSTDSVRGLLWVDESGKDYVVVWFFDVTYEHYFISFCKNGATHYTDIPLVFDHESHWMHGLSGMVLHGYRLYITTFRRYVRIIDLSEQQQGGLFFKELTEKKPLSILSRHDSSCDSSIAVSTSGEVLLFESDPCNRSIFRLYKYNLDLEDPYSSGHTVLEKDSLGGEALLLDMDFTVPANDSLGIEPDSIYFTRHYRPCHCTPRDLDICVFNLATKTLKRFPDLDDMNLIDALWFLPG</sequence>
<dbReference type="OMA" id="KDYVVVW"/>
<dbReference type="InterPro" id="IPR005174">
    <property type="entry name" value="KIB1-4_b-propeller"/>
</dbReference>
<feature type="domain" description="KIB1-4 beta-propeller" evidence="1">
    <location>
        <begin position="36"/>
        <end position="330"/>
    </location>
</feature>
<evidence type="ECO:0000259" key="1">
    <source>
        <dbReference type="Pfam" id="PF03478"/>
    </source>
</evidence>
<dbReference type="InterPro" id="IPR050942">
    <property type="entry name" value="F-box_BR-signaling"/>
</dbReference>
<proteinExistence type="predicted"/>
<dbReference type="Gramene" id="ESQ33012">
    <property type="protein sequence ID" value="ESQ33012"/>
    <property type="gene ID" value="EUTSA_v10005623mg"/>
</dbReference>
<evidence type="ECO:0000313" key="3">
    <source>
        <dbReference type="Proteomes" id="UP000030689"/>
    </source>
</evidence>
<accession>V4KSQ1</accession>
<dbReference type="Pfam" id="PF03478">
    <property type="entry name" value="Beta-prop_KIB1-4"/>
    <property type="match status" value="1"/>
</dbReference>
<dbReference type="OrthoDB" id="1076131at2759"/>
<reference evidence="2 3" key="1">
    <citation type="journal article" date="2013" name="Front. Plant Sci.">
        <title>The Reference Genome of the Halophytic Plant Eutrema salsugineum.</title>
        <authorList>
            <person name="Yang R."/>
            <person name="Jarvis D.E."/>
            <person name="Chen H."/>
            <person name="Beilstein M.A."/>
            <person name="Grimwood J."/>
            <person name="Jenkins J."/>
            <person name="Shu S."/>
            <person name="Prochnik S."/>
            <person name="Xin M."/>
            <person name="Ma C."/>
            <person name="Schmutz J."/>
            <person name="Wing R.A."/>
            <person name="Mitchell-Olds T."/>
            <person name="Schumaker K.S."/>
            <person name="Wang X."/>
        </authorList>
    </citation>
    <scope>NUCLEOTIDE SEQUENCE [LARGE SCALE GENOMIC DNA]</scope>
</reference>
<name>V4KSQ1_EUTSA</name>
<gene>
    <name evidence="2" type="ORF">EUTSA_v10005623mg</name>
</gene>
<dbReference type="Proteomes" id="UP000030689">
    <property type="component" value="Unassembled WGS sequence"/>
</dbReference>
<evidence type="ECO:0000313" key="2">
    <source>
        <dbReference type="EMBL" id="ESQ33012.1"/>
    </source>
</evidence>